<gene>
    <name evidence="3" type="ORF">ACHHYP_09384</name>
</gene>
<feature type="signal peptide" evidence="1">
    <location>
        <begin position="1"/>
        <end position="19"/>
    </location>
</feature>
<feature type="chain" id="PRO_5002025997" evidence="1">
    <location>
        <begin position="20"/>
        <end position="480"/>
    </location>
</feature>
<evidence type="ECO:0000313" key="4">
    <source>
        <dbReference type="Proteomes" id="UP000243579"/>
    </source>
</evidence>
<proteinExistence type="predicted"/>
<dbReference type="EMBL" id="KM038738">
    <property type="protein sequence ID" value="AIG56199.1"/>
    <property type="molecule type" value="Genomic_DNA"/>
</dbReference>
<protein>
    <submittedName>
        <fullName evidence="2">Secreted protein</fullName>
    </submittedName>
</protein>
<evidence type="ECO:0000256" key="1">
    <source>
        <dbReference type="SAM" id="SignalP"/>
    </source>
</evidence>
<dbReference type="PANTHER" id="PTHR34859:SF2">
    <property type="entry name" value="LYSM DOMAIN-CONTAINING PROTEIN"/>
    <property type="match status" value="1"/>
</dbReference>
<keyword evidence="4" id="KW-1185">Reference proteome</keyword>
<dbReference type="Proteomes" id="UP000243579">
    <property type="component" value="Unassembled WGS sequence"/>
</dbReference>
<dbReference type="AlphaFoldDB" id="A0A0A7CP37"/>
<dbReference type="STRING" id="1202772.A0A0A7CP37"/>
<evidence type="ECO:0000313" key="2">
    <source>
        <dbReference type="EMBL" id="AIG56199.1"/>
    </source>
</evidence>
<reference evidence="2 4" key="1">
    <citation type="journal article" date="2014" name="Genome Biol. Evol.">
        <title>The secreted proteins of Achlya hypogyna and Thraustotheca clavata identify the ancestral oomycete secretome and reveal gene acquisitions by horizontal gene transfer.</title>
        <authorList>
            <person name="Misner I."/>
            <person name="Blouin N."/>
            <person name="Leonard G."/>
            <person name="Richards T.A."/>
            <person name="Lane C.E."/>
        </authorList>
    </citation>
    <scope>NUCLEOTIDE SEQUENCE</scope>
    <source>
        <strain evidence="2 4">ATCC 48635</strain>
    </source>
</reference>
<dbReference type="OrthoDB" id="70663at2759"/>
<evidence type="ECO:0000313" key="3">
    <source>
        <dbReference type="EMBL" id="OQR97953.1"/>
    </source>
</evidence>
<accession>A0A0A7CP37</accession>
<dbReference type="PANTHER" id="PTHR34859">
    <property type="entry name" value="UNNAMED PRODUCT"/>
    <property type="match status" value="1"/>
</dbReference>
<organism evidence="2">
    <name type="scientific">Achlya hypogyna</name>
    <name type="common">Oomycete</name>
    <name type="synonym">Protoachlya hypogyna</name>
    <dbReference type="NCBI Taxonomy" id="1202772"/>
    <lineage>
        <taxon>Eukaryota</taxon>
        <taxon>Sar</taxon>
        <taxon>Stramenopiles</taxon>
        <taxon>Oomycota</taxon>
        <taxon>Saprolegniomycetes</taxon>
        <taxon>Saprolegniales</taxon>
        <taxon>Achlyaceae</taxon>
        <taxon>Achlya</taxon>
    </lineage>
</organism>
<sequence length="480" mass="49888">MKFVSLTACLIAFLASTAAQTTSPVPQLESGVASDIPVIVQFGTDAVTDITNLINDFKAIKASGFTPDLVQQALGHVQSAIGHGVRDVAQAKSIVDNIKDLLQHGGSPDDAAAISAALQQLVQAYFPTSTPRNSTLADDIQKAYYMGAELRADFELIVKDLQAIAANGLTPDLTTAILAHLQQAWGHGLKDIKDGNKIVDDIKAIIAGGGVDIKDGVAITNAIQNVLEAFLLTLDPNPKVCIRDGIGRGAGTPVVNQCLEGEEAYGALCYPKCQEGYEKVGCCICRKKGCSGAVGVTDIGVSCTKPAAYGRGAGYALWNQDKCSAENSQGCEKNGLMWYPKCKAGFHAFGCCICTPDCPAGTHDDGAFCRKDHYGRGAGKSRLGCAPGMEKSGLFCYPPCPTGYNGVGPMCWPKCPADIPSKCGLFCTSTGATCASSAINLIGSAVKIALSAVNNDTAGAISTGIQAGTKVITLQHCAKP</sequence>
<dbReference type="EMBL" id="JNBR01000092">
    <property type="protein sequence ID" value="OQR97953.1"/>
    <property type="molecule type" value="Genomic_DNA"/>
</dbReference>
<name>A0A0A7CP37_ACHHY</name>
<keyword evidence="1" id="KW-0732">Signal</keyword>